<keyword evidence="4" id="KW-0805">Transcription regulation</keyword>
<dbReference type="InterPro" id="IPR001789">
    <property type="entry name" value="Sig_transdc_resp-reg_receiver"/>
</dbReference>
<dbReference type="SMART" id="SM00862">
    <property type="entry name" value="Trans_reg_C"/>
    <property type="match status" value="1"/>
</dbReference>
<dbReference type="RefSeq" id="WP_136355941.1">
    <property type="nucleotide sequence ID" value="NZ_CP046266.1"/>
</dbReference>
<dbReference type="FunFam" id="3.40.50.2300:FF:000001">
    <property type="entry name" value="DNA-binding response regulator PhoB"/>
    <property type="match status" value="1"/>
</dbReference>
<dbReference type="InterPro" id="IPR011006">
    <property type="entry name" value="CheY-like_superfamily"/>
</dbReference>
<dbReference type="PANTHER" id="PTHR48111:SF1">
    <property type="entry name" value="TWO-COMPONENT RESPONSE REGULATOR ORR33"/>
    <property type="match status" value="1"/>
</dbReference>
<dbReference type="SMART" id="SM00448">
    <property type="entry name" value="REC"/>
    <property type="match status" value="1"/>
</dbReference>
<keyword evidence="8" id="KW-1185">Reference proteome</keyword>
<dbReference type="InterPro" id="IPR016032">
    <property type="entry name" value="Sig_transdc_resp-reg_C-effctor"/>
</dbReference>
<dbReference type="PROSITE" id="PS50110">
    <property type="entry name" value="RESPONSE_REGULATORY"/>
    <property type="match status" value="1"/>
</dbReference>
<evidence type="ECO:0000256" key="3">
    <source>
        <dbReference type="ARBA" id="ARBA00023012"/>
    </source>
</evidence>
<evidence type="ECO:0000256" key="6">
    <source>
        <dbReference type="ARBA" id="ARBA00023163"/>
    </source>
</evidence>
<dbReference type="SUPFAM" id="SSF52172">
    <property type="entry name" value="CheY-like"/>
    <property type="match status" value="1"/>
</dbReference>
<keyword evidence="3" id="KW-0902">Two-component regulatory system</keyword>
<protein>
    <submittedName>
        <fullName evidence="7">Response regulator transcription factor</fullName>
    </submittedName>
</protein>
<dbReference type="CDD" id="cd00383">
    <property type="entry name" value="trans_reg_C"/>
    <property type="match status" value="1"/>
</dbReference>
<dbReference type="Pfam" id="PF00486">
    <property type="entry name" value="Trans_reg_C"/>
    <property type="match status" value="1"/>
</dbReference>
<keyword evidence="6" id="KW-0804">Transcription</keyword>
<dbReference type="SUPFAM" id="SSF46894">
    <property type="entry name" value="C-terminal effector domain of the bipartite response regulators"/>
    <property type="match status" value="1"/>
</dbReference>
<keyword evidence="5" id="KW-0238">DNA-binding</keyword>
<comment type="caution">
    <text evidence="7">The sequence shown here is derived from an EMBL/GenBank/DDBJ whole genome shotgun (WGS) entry which is preliminary data.</text>
</comment>
<dbReference type="GO" id="GO:0032993">
    <property type="term" value="C:protein-DNA complex"/>
    <property type="evidence" value="ECO:0007669"/>
    <property type="project" value="TreeGrafter"/>
</dbReference>
<dbReference type="Gene3D" id="3.40.50.2300">
    <property type="match status" value="1"/>
</dbReference>
<dbReference type="EMBL" id="SSNT01000012">
    <property type="protein sequence ID" value="THF78224.1"/>
    <property type="molecule type" value="Genomic_DNA"/>
</dbReference>
<dbReference type="InterPro" id="IPR039420">
    <property type="entry name" value="WalR-like"/>
</dbReference>
<dbReference type="PROSITE" id="PS51755">
    <property type="entry name" value="OMPR_PHOB"/>
    <property type="match status" value="1"/>
</dbReference>
<evidence type="ECO:0000313" key="7">
    <source>
        <dbReference type="EMBL" id="THF78224.1"/>
    </source>
</evidence>
<dbReference type="InterPro" id="IPR036388">
    <property type="entry name" value="WH-like_DNA-bd_sf"/>
</dbReference>
<evidence type="ECO:0000256" key="1">
    <source>
        <dbReference type="ARBA" id="ARBA00004496"/>
    </source>
</evidence>
<dbReference type="AlphaFoldDB" id="A0A4S4BYI2"/>
<evidence type="ECO:0000256" key="5">
    <source>
        <dbReference type="ARBA" id="ARBA00023125"/>
    </source>
</evidence>
<dbReference type="CDD" id="cd17574">
    <property type="entry name" value="REC_OmpR"/>
    <property type="match status" value="1"/>
</dbReference>
<dbReference type="Gene3D" id="1.10.10.10">
    <property type="entry name" value="Winged helix-like DNA-binding domain superfamily/Winged helix DNA-binding domain"/>
    <property type="match status" value="1"/>
</dbReference>
<reference evidence="7 8" key="1">
    <citation type="submission" date="2019-04" db="EMBL/GenBank/DDBJ databases">
        <title>Bacillus sediminilitoris sp. nov., isolated from a tidal flat sediment on the East China Sea.</title>
        <authorList>
            <person name="Wei Y."/>
            <person name="Mao H."/>
            <person name="Fang J."/>
        </authorList>
    </citation>
    <scope>NUCLEOTIDE SEQUENCE [LARGE SCALE GENOMIC DNA]</scope>
    <source>
        <strain evidence="7 8">DSL-17</strain>
    </source>
</reference>
<dbReference type="PANTHER" id="PTHR48111">
    <property type="entry name" value="REGULATOR OF RPOS"/>
    <property type="match status" value="1"/>
</dbReference>
<dbReference type="GO" id="GO:0006355">
    <property type="term" value="P:regulation of DNA-templated transcription"/>
    <property type="evidence" value="ECO:0007669"/>
    <property type="project" value="InterPro"/>
</dbReference>
<evidence type="ECO:0000313" key="8">
    <source>
        <dbReference type="Proteomes" id="UP000310334"/>
    </source>
</evidence>
<evidence type="ECO:0000256" key="2">
    <source>
        <dbReference type="ARBA" id="ARBA00022553"/>
    </source>
</evidence>
<dbReference type="GO" id="GO:0000976">
    <property type="term" value="F:transcription cis-regulatory region binding"/>
    <property type="evidence" value="ECO:0007669"/>
    <property type="project" value="TreeGrafter"/>
</dbReference>
<comment type="subcellular location">
    <subcellularLocation>
        <location evidence="1">Cytoplasm</location>
    </subcellularLocation>
</comment>
<name>A0A4S4BYI2_9BACI</name>
<accession>A0A4S4BYI2</accession>
<dbReference type="Proteomes" id="UP000310334">
    <property type="component" value="Unassembled WGS sequence"/>
</dbReference>
<dbReference type="GO" id="GO:0005829">
    <property type="term" value="C:cytosol"/>
    <property type="evidence" value="ECO:0007669"/>
    <property type="project" value="TreeGrafter"/>
</dbReference>
<proteinExistence type="predicted"/>
<dbReference type="OrthoDB" id="9790442at2"/>
<dbReference type="FunFam" id="1.10.10.10:FF:000018">
    <property type="entry name" value="DNA-binding response regulator ResD"/>
    <property type="match status" value="1"/>
</dbReference>
<dbReference type="GO" id="GO:0000156">
    <property type="term" value="F:phosphorelay response regulator activity"/>
    <property type="evidence" value="ECO:0007669"/>
    <property type="project" value="TreeGrafter"/>
</dbReference>
<gene>
    <name evidence="7" type="ORF">E6W99_16875</name>
</gene>
<evidence type="ECO:0000256" key="4">
    <source>
        <dbReference type="ARBA" id="ARBA00023015"/>
    </source>
</evidence>
<organism evidence="7 8">
    <name type="scientific">Metabacillus sediminilitoris</name>
    <dbReference type="NCBI Taxonomy" id="2567941"/>
    <lineage>
        <taxon>Bacteria</taxon>
        <taxon>Bacillati</taxon>
        <taxon>Bacillota</taxon>
        <taxon>Bacilli</taxon>
        <taxon>Bacillales</taxon>
        <taxon>Bacillaceae</taxon>
        <taxon>Metabacillus</taxon>
    </lineage>
</organism>
<dbReference type="InterPro" id="IPR001867">
    <property type="entry name" value="OmpR/PhoB-type_DNA-bd"/>
</dbReference>
<dbReference type="Pfam" id="PF00072">
    <property type="entry name" value="Response_reg"/>
    <property type="match status" value="1"/>
</dbReference>
<keyword evidence="2" id="KW-0597">Phosphoprotein</keyword>
<dbReference type="Gene3D" id="6.10.250.690">
    <property type="match status" value="1"/>
</dbReference>
<sequence length="233" mass="27332">MEKRILVVDDEWNMRNLLRIYLEEEYDVIEAEDGVQALAFISSIHVDLIILDIMLPNMDGWKICKEIRKEKHTPILMLTARNELKDKIYGLDIGADDYLEKPFEPEELMARIKALLRRSIINEHYSENALMFGDQFIIIKTESRTVFVKGEKVDLTPKEYELLYLLANQPQRVFTRDLLLDVIWGMRDMRDLRTVDSHIKNIRIKVKELASTYNPIQTVWGVGYKFNPVDGSL</sequence>